<organism evidence="11 12">
    <name type="scientific">Duganella aquatilis</name>
    <dbReference type="NCBI Taxonomy" id="2666082"/>
    <lineage>
        <taxon>Bacteria</taxon>
        <taxon>Pseudomonadati</taxon>
        <taxon>Pseudomonadota</taxon>
        <taxon>Betaproteobacteria</taxon>
        <taxon>Burkholderiales</taxon>
        <taxon>Oxalobacteraceae</taxon>
        <taxon>Telluria group</taxon>
        <taxon>Duganella</taxon>
    </lineage>
</organism>
<dbReference type="SUPFAM" id="SSF111369">
    <property type="entry name" value="HlyD-like secretion proteins"/>
    <property type="match status" value="1"/>
</dbReference>
<feature type="domain" description="CzcB-like C-terminal circularly permuted SH3-like" evidence="10">
    <location>
        <begin position="331"/>
        <end position="389"/>
    </location>
</feature>
<evidence type="ECO:0000313" key="11">
    <source>
        <dbReference type="EMBL" id="MRW84092.1"/>
    </source>
</evidence>
<dbReference type="InterPro" id="IPR058649">
    <property type="entry name" value="CzcB_C"/>
</dbReference>
<feature type="domain" description="CusB-like barrel-sandwich hybrid" evidence="8">
    <location>
        <begin position="124"/>
        <end position="242"/>
    </location>
</feature>
<evidence type="ECO:0000256" key="5">
    <source>
        <dbReference type="SAM" id="SignalP"/>
    </source>
</evidence>
<dbReference type="Pfam" id="PF25869">
    <property type="entry name" value="3HB_CusB"/>
    <property type="match status" value="1"/>
</dbReference>
<evidence type="ECO:0000256" key="1">
    <source>
        <dbReference type="ARBA" id="ARBA00009477"/>
    </source>
</evidence>
<dbReference type="InterPro" id="IPR045800">
    <property type="entry name" value="HMBD"/>
</dbReference>
<dbReference type="GO" id="GO:0060003">
    <property type="term" value="P:copper ion export"/>
    <property type="evidence" value="ECO:0007669"/>
    <property type="project" value="TreeGrafter"/>
</dbReference>
<dbReference type="Pfam" id="PF19335">
    <property type="entry name" value="HMBD"/>
    <property type="match status" value="1"/>
</dbReference>
<keyword evidence="2" id="KW-0813">Transport</keyword>
<sequence length="407" mass="43201">MKQSTMMISLAIAASLAAIAGYQFGTRHAQPVQAAAAPAPQEKKVLYWHDPMVPGQKFDKPGKSPFMDMQLVPVYADDSVKDNGVRIDPRIQQNLGIRTATAEMGRLAAPLAAVGTVAYNERDVVLVQARANGYIERLHVRAPLDPVRQGQALADVYMPDWVAAQEEYLAVRHMVGADSLLDAARQRMRLAGMSDAQIQLVDSSGKLHPRLTITAPASGVVTELNAREGMTVAAGAPLFRINGTATVWIEAEIPEQAAAQVRAGVPVEAHAAALPGVTFKGNVSALLPELNPATRTIKARIELANSSRRLTPGMFVNVSLHSAAGSDMLLIPSEAVIRTGTRTIVMVMQEGGGFAPAEVEAGAEADGKTEIRSGLHTGDKVVVSGQFLIDSDASLHGTAMRMDGARP</sequence>
<evidence type="ECO:0000313" key="12">
    <source>
        <dbReference type="Proteomes" id="UP000439986"/>
    </source>
</evidence>
<protein>
    <submittedName>
        <fullName evidence="11">Efflux RND transporter periplasmic adaptor subunit</fullName>
    </submittedName>
</protein>
<accession>A0A844D623</accession>
<dbReference type="Pfam" id="PF25919">
    <property type="entry name" value="BSH_CusB"/>
    <property type="match status" value="1"/>
</dbReference>
<evidence type="ECO:0000256" key="4">
    <source>
        <dbReference type="ARBA" id="ARBA00023065"/>
    </source>
</evidence>
<comment type="similarity">
    <text evidence="1">Belongs to the membrane fusion protein (MFP) (TC 8.A.1) family.</text>
</comment>
<dbReference type="InterPro" id="IPR058791">
    <property type="entry name" value="3HB_CusB"/>
</dbReference>
<dbReference type="Gene3D" id="2.40.30.170">
    <property type="match status" value="1"/>
</dbReference>
<keyword evidence="4" id="KW-0406">Ion transport</keyword>
<evidence type="ECO:0000259" key="9">
    <source>
        <dbReference type="Pfam" id="PF25954"/>
    </source>
</evidence>
<name>A0A844D623_9BURK</name>
<comment type="caution">
    <text evidence="11">The sequence shown here is derived from an EMBL/GenBank/DDBJ whole genome shotgun (WGS) entry which is preliminary data.</text>
</comment>
<dbReference type="InterPro" id="IPR051909">
    <property type="entry name" value="MFP_Cation_Efflux"/>
</dbReference>
<dbReference type="FunFam" id="2.40.30.170:FF:000010">
    <property type="entry name" value="Efflux RND transporter periplasmic adaptor subunit"/>
    <property type="match status" value="1"/>
</dbReference>
<dbReference type="Proteomes" id="UP000439986">
    <property type="component" value="Unassembled WGS sequence"/>
</dbReference>
<evidence type="ECO:0000256" key="3">
    <source>
        <dbReference type="ARBA" id="ARBA00022729"/>
    </source>
</evidence>
<dbReference type="Pfam" id="PF25975">
    <property type="entry name" value="CzcB_C"/>
    <property type="match status" value="1"/>
</dbReference>
<feature type="signal peptide" evidence="5">
    <location>
        <begin position="1"/>
        <end position="29"/>
    </location>
</feature>
<keyword evidence="12" id="KW-1185">Reference proteome</keyword>
<dbReference type="GO" id="GO:0016020">
    <property type="term" value="C:membrane"/>
    <property type="evidence" value="ECO:0007669"/>
    <property type="project" value="InterPro"/>
</dbReference>
<evidence type="ECO:0000259" key="7">
    <source>
        <dbReference type="Pfam" id="PF25869"/>
    </source>
</evidence>
<evidence type="ECO:0000256" key="2">
    <source>
        <dbReference type="ARBA" id="ARBA00022448"/>
    </source>
</evidence>
<gene>
    <name evidence="11" type="ORF">GJ698_08265</name>
</gene>
<feature type="chain" id="PRO_5032521028" evidence="5">
    <location>
        <begin position="30"/>
        <end position="407"/>
    </location>
</feature>
<dbReference type="InterPro" id="IPR058790">
    <property type="entry name" value="BSH_CusB"/>
</dbReference>
<dbReference type="Gene3D" id="2.40.420.20">
    <property type="match status" value="1"/>
</dbReference>
<dbReference type="PANTHER" id="PTHR30097:SF15">
    <property type="entry name" value="CATION EFFLUX SYSTEM PROTEIN CUSB"/>
    <property type="match status" value="1"/>
</dbReference>
<dbReference type="FunFam" id="2.40.420.20:FF:000003">
    <property type="entry name" value="Cation efflux system protein cusB"/>
    <property type="match status" value="1"/>
</dbReference>
<dbReference type="Pfam" id="PF25954">
    <property type="entry name" value="Beta-barrel_RND_2"/>
    <property type="match status" value="1"/>
</dbReference>
<dbReference type="Gene3D" id="2.40.50.100">
    <property type="match status" value="1"/>
</dbReference>
<feature type="domain" description="Heavy metal binding" evidence="6">
    <location>
        <begin position="47"/>
        <end position="74"/>
    </location>
</feature>
<feature type="domain" description="CusB-like three alpha-helical bundle" evidence="7">
    <location>
        <begin position="160"/>
        <end position="208"/>
    </location>
</feature>
<dbReference type="EMBL" id="WKJL01000004">
    <property type="protein sequence ID" value="MRW84092.1"/>
    <property type="molecule type" value="Genomic_DNA"/>
</dbReference>
<dbReference type="InterPro" id="IPR058792">
    <property type="entry name" value="Beta-barrel_RND_2"/>
</dbReference>
<dbReference type="GO" id="GO:0022857">
    <property type="term" value="F:transmembrane transporter activity"/>
    <property type="evidence" value="ECO:0007669"/>
    <property type="project" value="InterPro"/>
</dbReference>
<feature type="domain" description="CusB-like beta-barrel" evidence="9">
    <location>
        <begin position="246"/>
        <end position="323"/>
    </location>
</feature>
<dbReference type="PANTHER" id="PTHR30097">
    <property type="entry name" value="CATION EFFLUX SYSTEM PROTEIN CUSB"/>
    <property type="match status" value="1"/>
</dbReference>
<dbReference type="GO" id="GO:0046914">
    <property type="term" value="F:transition metal ion binding"/>
    <property type="evidence" value="ECO:0007669"/>
    <property type="project" value="TreeGrafter"/>
</dbReference>
<evidence type="ECO:0000259" key="10">
    <source>
        <dbReference type="Pfam" id="PF25975"/>
    </source>
</evidence>
<dbReference type="InterPro" id="IPR006143">
    <property type="entry name" value="RND_pump_MFP"/>
</dbReference>
<dbReference type="NCBIfam" id="TIGR01730">
    <property type="entry name" value="RND_mfp"/>
    <property type="match status" value="1"/>
</dbReference>
<dbReference type="GO" id="GO:0015679">
    <property type="term" value="P:plasma membrane copper ion transport"/>
    <property type="evidence" value="ECO:0007669"/>
    <property type="project" value="TreeGrafter"/>
</dbReference>
<evidence type="ECO:0000259" key="8">
    <source>
        <dbReference type="Pfam" id="PF25919"/>
    </source>
</evidence>
<reference evidence="11 12" key="1">
    <citation type="submission" date="2019-11" db="EMBL/GenBank/DDBJ databases">
        <title>Novel species isolated from a subtropical stream in China.</title>
        <authorList>
            <person name="Lu H."/>
        </authorList>
    </citation>
    <scope>NUCLEOTIDE SEQUENCE [LARGE SCALE GENOMIC DNA]</scope>
    <source>
        <strain evidence="11 12">FT26W</strain>
    </source>
</reference>
<dbReference type="GO" id="GO:0030288">
    <property type="term" value="C:outer membrane-bounded periplasmic space"/>
    <property type="evidence" value="ECO:0007669"/>
    <property type="project" value="TreeGrafter"/>
</dbReference>
<keyword evidence="3 5" id="KW-0732">Signal</keyword>
<proteinExistence type="inferred from homology"/>
<dbReference type="AlphaFoldDB" id="A0A844D623"/>
<evidence type="ECO:0000259" key="6">
    <source>
        <dbReference type="Pfam" id="PF19335"/>
    </source>
</evidence>
<dbReference type="RefSeq" id="WP_154357147.1">
    <property type="nucleotide sequence ID" value="NZ_WKJL01000004.1"/>
</dbReference>
<dbReference type="Gene3D" id="6.10.140.730">
    <property type="match status" value="1"/>
</dbReference>